<keyword evidence="2" id="KW-1185">Reference proteome</keyword>
<organism evidence="1 2">
    <name type="scientific">Liparis tanakae</name>
    <name type="common">Tanaka's snailfish</name>
    <dbReference type="NCBI Taxonomy" id="230148"/>
    <lineage>
        <taxon>Eukaryota</taxon>
        <taxon>Metazoa</taxon>
        <taxon>Chordata</taxon>
        <taxon>Craniata</taxon>
        <taxon>Vertebrata</taxon>
        <taxon>Euteleostomi</taxon>
        <taxon>Actinopterygii</taxon>
        <taxon>Neopterygii</taxon>
        <taxon>Teleostei</taxon>
        <taxon>Neoteleostei</taxon>
        <taxon>Acanthomorphata</taxon>
        <taxon>Eupercaria</taxon>
        <taxon>Perciformes</taxon>
        <taxon>Cottioidei</taxon>
        <taxon>Cottales</taxon>
        <taxon>Liparidae</taxon>
        <taxon>Liparis</taxon>
    </lineage>
</organism>
<dbReference type="EMBL" id="SRLO01000128">
    <property type="protein sequence ID" value="TNN73172.1"/>
    <property type="molecule type" value="Genomic_DNA"/>
</dbReference>
<accession>A0A4Z2I7B9</accession>
<dbReference type="Proteomes" id="UP000314294">
    <property type="component" value="Unassembled WGS sequence"/>
</dbReference>
<comment type="caution">
    <text evidence="1">The sequence shown here is derived from an EMBL/GenBank/DDBJ whole genome shotgun (WGS) entry which is preliminary data.</text>
</comment>
<reference evidence="1 2" key="1">
    <citation type="submission" date="2019-03" db="EMBL/GenBank/DDBJ databases">
        <title>First draft genome of Liparis tanakae, snailfish: a comprehensive survey of snailfish specific genes.</title>
        <authorList>
            <person name="Kim W."/>
            <person name="Song I."/>
            <person name="Jeong J.-H."/>
            <person name="Kim D."/>
            <person name="Kim S."/>
            <person name="Ryu S."/>
            <person name="Song J.Y."/>
            <person name="Lee S.K."/>
        </authorList>
    </citation>
    <scope>NUCLEOTIDE SEQUENCE [LARGE SCALE GENOMIC DNA]</scope>
    <source>
        <tissue evidence="1">Muscle</tissue>
    </source>
</reference>
<proteinExistence type="predicted"/>
<dbReference type="AlphaFoldDB" id="A0A4Z2I7B9"/>
<evidence type="ECO:0000313" key="1">
    <source>
        <dbReference type="EMBL" id="TNN73172.1"/>
    </source>
</evidence>
<evidence type="ECO:0000313" key="2">
    <source>
        <dbReference type="Proteomes" id="UP000314294"/>
    </source>
</evidence>
<name>A0A4Z2I7B9_9TELE</name>
<gene>
    <name evidence="1" type="ORF">EYF80_016658</name>
</gene>
<protein>
    <submittedName>
        <fullName evidence="1">Uncharacterized protein</fullName>
    </submittedName>
</protein>
<sequence>MQVLEAPQDCPPELGNFQRQKPFDITGETAIKEAKLTRVLELKCQRTRSREQKIQGGHEFFTAALQALLNLRTV</sequence>